<evidence type="ECO:0000313" key="4">
    <source>
        <dbReference type="EMBL" id="KKF03728.1"/>
    </source>
</evidence>
<gene>
    <name evidence="4" type="ORF">WN67_01380</name>
</gene>
<evidence type="ECO:0000256" key="2">
    <source>
        <dbReference type="ARBA" id="ARBA00023002"/>
    </source>
</evidence>
<name>A0A0M2K9S0_9MYCO</name>
<evidence type="ECO:0000259" key="3">
    <source>
        <dbReference type="Pfam" id="PF02525"/>
    </source>
</evidence>
<dbReference type="InterPro" id="IPR003680">
    <property type="entry name" value="Flavodoxin_fold"/>
</dbReference>
<dbReference type="GO" id="GO:0005829">
    <property type="term" value="C:cytosol"/>
    <property type="evidence" value="ECO:0007669"/>
    <property type="project" value="TreeGrafter"/>
</dbReference>
<dbReference type="AlphaFoldDB" id="A0A0M2K9S0"/>
<proteinExistence type="inferred from homology"/>
<dbReference type="OrthoDB" id="9798454at2"/>
<dbReference type="SUPFAM" id="SSF52218">
    <property type="entry name" value="Flavoproteins"/>
    <property type="match status" value="1"/>
</dbReference>
<accession>A0A0M2K9S0</accession>
<comment type="similarity">
    <text evidence="1">Belongs to the NAD(P)H dehydrogenase (quinone) family.</text>
</comment>
<sequence length="254" mass="27757">MRVLIVYAHPNPTSLNATLRDHALRVLQREGHDVQVSDLYAMNWKAVADADDFPSRDGSAPLDLVSASGEAYLSGSLTHDVAAEQEKLLWADAIVFQFPIWWYGVPAILKGWVDRVYAYRFAYGYKDGTNTYRFGEGILAGKRALVSVTAGGPAADYGPRGINGPLEELLFPFTRGALFYPGMDVLPIFAVHGAMFLDDDGVQRAREALEQRLMGLFTDTPTPFRRQNGGDYPDKHTLAADVAPGVSGLAAHLA</sequence>
<dbReference type="EMBL" id="LAUZ02000002">
    <property type="protein sequence ID" value="KKF03728.1"/>
    <property type="molecule type" value="Genomic_DNA"/>
</dbReference>
<dbReference type="GO" id="GO:0003955">
    <property type="term" value="F:NAD(P)H dehydrogenase (quinone) activity"/>
    <property type="evidence" value="ECO:0007669"/>
    <property type="project" value="TreeGrafter"/>
</dbReference>
<keyword evidence="5" id="KW-1185">Reference proteome</keyword>
<dbReference type="Gene3D" id="3.40.50.360">
    <property type="match status" value="1"/>
</dbReference>
<dbReference type="PANTHER" id="PTHR10204">
    <property type="entry name" value="NAD P H OXIDOREDUCTASE-RELATED"/>
    <property type="match status" value="1"/>
</dbReference>
<organism evidence="4 5">
    <name type="scientific">Mycolicibacterium obuense</name>
    <dbReference type="NCBI Taxonomy" id="1807"/>
    <lineage>
        <taxon>Bacteria</taxon>
        <taxon>Bacillati</taxon>
        <taxon>Actinomycetota</taxon>
        <taxon>Actinomycetes</taxon>
        <taxon>Mycobacteriales</taxon>
        <taxon>Mycobacteriaceae</taxon>
        <taxon>Mycolicibacterium</taxon>
    </lineage>
</organism>
<comment type="caution">
    <text evidence="4">The sequence shown here is derived from an EMBL/GenBank/DDBJ whole genome shotgun (WGS) entry which is preliminary data.</text>
</comment>
<feature type="domain" description="Flavodoxin-like fold" evidence="3">
    <location>
        <begin position="1"/>
        <end position="213"/>
    </location>
</feature>
<dbReference type="InterPro" id="IPR029039">
    <property type="entry name" value="Flavoprotein-like_sf"/>
</dbReference>
<dbReference type="InterPro" id="IPR051545">
    <property type="entry name" value="NAD(P)H_dehydrogenase_qn"/>
</dbReference>
<dbReference type="RefSeq" id="WP_046361276.1">
    <property type="nucleotide sequence ID" value="NZ_LAUZ02000002.1"/>
</dbReference>
<dbReference type="Proteomes" id="UP000034150">
    <property type="component" value="Unassembled WGS sequence"/>
</dbReference>
<evidence type="ECO:0000256" key="1">
    <source>
        <dbReference type="ARBA" id="ARBA00006252"/>
    </source>
</evidence>
<reference evidence="4 5" key="1">
    <citation type="journal article" date="2015" name="Genome Announc.">
        <title>Draft Genome Sequence of Mycobacterium obuense Strain UC1, Isolated from Patient Sputum.</title>
        <authorList>
            <person name="Greninger A.L."/>
            <person name="Cunningham G."/>
            <person name="Hsu E.D."/>
            <person name="Yu J.M."/>
            <person name="Chiu C.Y."/>
            <person name="Miller S."/>
        </authorList>
    </citation>
    <scope>NUCLEOTIDE SEQUENCE [LARGE SCALE GENOMIC DNA]</scope>
    <source>
        <strain evidence="4 5">UC1</strain>
    </source>
</reference>
<dbReference type="PANTHER" id="PTHR10204:SF34">
    <property type="entry name" value="NAD(P)H DEHYDROGENASE [QUINONE] 1 ISOFORM 1"/>
    <property type="match status" value="1"/>
</dbReference>
<protein>
    <submittedName>
        <fullName evidence="4">NAD(P)H dehydrogenase</fullName>
    </submittedName>
</protein>
<keyword evidence="2" id="KW-0560">Oxidoreductase</keyword>
<dbReference type="Pfam" id="PF02525">
    <property type="entry name" value="Flavodoxin_2"/>
    <property type="match status" value="1"/>
</dbReference>
<dbReference type="PATRIC" id="fig|1807.13.peg.246"/>
<evidence type="ECO:0000313" key="5">
    <source>
        <dbReference type="Proteomes" id="UP000034150"/>
    </source>
</evidence>